<dbReference type="PANTHER" id="PTHR23147">
    <property type="entry name" value="SERINE/ARGININE RICH SPLICING FACTOR"/>
    <property type="match status" value="1"/>
</dbReference>
<keyword evidence="3" id="KW-0508">mRNA splicing</keyword>
<protein>
    <recommendedName>
        <fullName evidence="6">RRM domain-containing protein</fullName>
    </recommendedName>
</protein>
<proteinExistence type="predicted"/>
<dbReference type="GO" id="GO:0005681">
    <property type="term" value="C:spliceosomal complex"/>
    <property type="evidence" value="ECO:0007669"/>
    <property type="project" value="UniProtKB-KW"/>
</dbReference>
<dbReference type="Gene3D" id="3.30.70.330">
    <property type="match status" value="1"/>
</dbReference>
<dbReference type="CDD" id="cd00590">
    <property type="entry name" value="RRM_SF"/>
    <property type="match status" value="1"/>
</dbReference>
<evidence type="ECO:0000259" key="6">
    <source>
        <dbReference type="PROSITE" id="PS50102"/>
    </source>
</evidence>
<evidence type="ECO:0000256" key="2">
    <source>
        <dbReference type="ARBA" id="ARBA00022728"/>
    </source>
</evidence>
<dbReference type="Proteomes" id="UP001157418">
    <property type="component" value="Unassembled WGS sequence"/>
</dbReference>
<dbReference type="PROSITE" id="PS50102">
    <property type="entry name" value="RRM"/>
    <property type="match status" value="1"/>
</dbReference>
<dbReference type="SUPFAM" id="SSF54928">
    <property type="entry name" value="RNA-binding domain, RBD"/>
    <property type="match status" value="1"/>
</dbReference>
<evidence type="ECO:0000313" key="7">
    <source>
        <dbReference type="EMBL" id="CAH1416685.1"/>
    </source>
</evidence>
<evidence type="ECO:0000256" key="3">
    <source>
        <dbReference type="ARBA" id="ARBA00023187"/>
    </source>
</evidence>
<dbReference type="GO" id="GO:0003723">
    <property type="term" value="F:RNA binding"/>
    <property type="evidence" value="ECO:0007669"/>
    <property type="project" value="UniProtKB-UniRule"/>
</dbReference>
<keyword evidence="2" id="KW-0747">Spliceosome</keyword>
<sequence>MSGEWLEFRQRRRRRQDDHHATRNIATQFFFQNFPEDWDEKALWQTFLRYGTIVDIYIARKRNIQNKRFGFARFIRIENITDFERKLNGIWIGHHKLRVNIARFLRKSPFSHCPPSLPNDRHHLHPNDCHHLPHHTCQTKHPSVSHHHQPHQPNKQHLKTSPKSYAEAVIGDKPPKSNPNPKQIRMTSYEETREFMKRALVREVENFQALMNVRAFTEVKECPTIVMRYLGGMKTLVEFESEAVKTKFLIRGGHIWKPWFKTMYNWNPKENFNERLSSIMIFGIPQHAWCEEAFSAIAKTRGKVIIPEECATDNPNMAFGRVGILTSHP</sequence>
<dbReference type="AlphaFoldDB" id="A0AAU9M3U6"/>
<name>A0AAU9M3U6_9ASTR</name>
<gene>
    <name evidence="7" type="ORF">LVIROSA_LOCUS4434</name>
</gene>
<reference evidence="7 8" key="1">
    <citation type="submission" date="2022-01" db="EMBL/GenBank/DDBJ databases">
        <authorList>
            <person name="Xiong W."/>
            <person name="Schranz E."/>
        </authorList>
    </citation>
    <scope>NUCLEOTIDE SEQUENCE [LARGE SCALE GENOMIC DNA]</scope>
</reference>
<comment type="caution">
    <text evidence="7">The sequence shown here is derived from an EMBL/GenBank/DDBJ whole genome shotgun (WGS) entry which is preliminary data.</text>
</comment>
<evidence type="ECO:0000256" key="4">
    <source>
        <dbReference type="PROSITE-ProRule" id="PRU00176"/>
    </source>
</evidence>
<feature type="domain" description="RRM" evidence="6">
    <location>
        <begin position="27"/>
        <end position="104"/>
    </location>
</feature>
<accession>A0AAU9M3U6</accession>
<dbReference type="InterPro" id="IPR000504">
    <property type="entry name" value="RRM_dom"/>
</dbReference>
<feature type="compositionally biased region" description="Basic residues" evidence="5">
    <location>
        <begin position="135"/>
        <end position="160"/>
    </location>
</feature>
<evidence type="ECO:0000313" key="8">
    <source>
        <dbReference type="Proteomes" id="UP001157418"/>
    </source>
</evidence>
<keyword evidence="4" id="KW-0694">RNA-binding</keyword>
<dbReference type="GO" id="GO:0008380">
    <property type="term" value="P:RNA splicing"/>
    <property type="evidence" value="ECO:0007669"/>
    <property type="project" value="UniProtKB-KW"/>
</dbReference>
<evidence type="ECO:0000256" key="5">
    <source>
        <dbReference type="SAM" id="MobiDB-lite"/>
    </source>
</evidence>
<feature type="region of interest" description="Disordered" evidence="5">
    <location>
        <begin position="135"/>
        <end position="183"/>
    </location>
</feature>
<evidence type="ECO:0000256" key="1">
    <source>
        <dbReference type="ARBA" id="ARBA00022664"/>
    </source>
</evidence>
<dbReference type="InterPro" id="IPR012677">
    <property type="entry name" value="Nucleotide-bd_a/b_plait_sf"/>
</dbReference>
<dbReference type="SMART" id="SM00360">
    <property type="entry name" value="RRM"/>
    <property type="match status" value="1"/>
</dbReference>
<dbReference type="GO" id="GO:0006397">
    <property type="term" value="P:mRNA processing"/>
    <property type="evidence" value="ECO:0007669"/>
    <property type="project" value="UniProtKB-KW"/>
</dbReference>
<dbReference type="InterPro" id="IPR050907">
    <property type="entry name" value="SRSF"/>
</dbReference>
<keyword evidence="8" id="KW-1185">Reference proteome</keyword>
<organism evidence="7 8">
    <name type="scientific">Lactuca virosa</name>
    <dbReference type="NCBI Taxonomy" id="75947"/>
    <lineage>
        <taxon>Eukaryota</taxon>
        <taxon>Viridiplantae</taxon>
        <taxon>Streptophyta</taxon>
        <taxon>Embryophyta</taxon>
        <taxon>Tracheophyta</taxon>
        <taxon>Spermatophyta</taxon>
        <taxon>Magnoliopsida</taxon>
        <taxon>eudicotyledons</taxon>
        <taxon>Gunneridae</taxon>
        <taxon>Pentapetalae</taxon>
        <taxon>asterids</taxon>
        <taxon>campanulids</taxon>
        <taxon>Asterales</taxon>
        <taxon>Asteraceae</taxon>
        <taxon>Cichorioideae</taxon>
        <taxon>Cichorieae</taxon>
        <taxon>Lactucinae</taxon>
        <taxon>Lactuca</taxon>
    </lineage>
</organism>
<dbReference type="Pfam" id="PF00076">
    <property type="entry name" value="RRM_1"/>
    <property type="match status" value="1"/>
</dbReference>
<dbReference type="InterPro" id="IPR035979">
    <property type="entry name" value="RBD_domain_sf"/>
</dbReference>
<dbReference type="EMBL" id="CAKMRJ010000002">
    <property type="protein sequence ID" value="CAH1416685.1"/>
    <property type="molecule type" value="Genomic_DNA"/>
</dbReference>
<keyword evidence="1" id="KW-0507">mRNA processing</keyword>